<comment type="caution">
    <text evidence="1">The sequence shown here is derived from an EMBL/GenBank/DDBJ whole genome shotgun (WGS) entry which is preliminary data.</text>
</comment>
<evidence type="ECO:0000313" key="2">
    <source>
        <dbReference type="Proteomes" id="UP001156627"/>
    </source>
</evidence>
<sequence length="121" mass="13397">MKAAQLNKVMGRLEQAEAKLLDRLRSVLPRVAESGEMLFFNSDFLPEIIRLHWLPKESEELLGLAKEAVSLREEAGLPVLGALGQLYLSTCAEAANMSNPHRRGPKQLAAWLLGEVGQFKS</sequence>
<dbReference type="RefSeq" id="WP_284333653.1">
    <property type="nucleotide sequence ID" value="NZ_BSOA01000048.1"/>
</dbReference>
<dbReference type="EMBL" id="BSOA01000048">
    <property type="protein sequence ID" value="GLQ90228.1"/>
    <property type="molecule type" value="Genomic_DNA"/>
</dbReference>
<accession>A0ABQ5XF03</accession>
<evidence type="ECO:0000313" key="1">
    <source>
        <dbReference type="EMBL" id="GLQ90228.1"/>
    </source>
</evidence>
<keyword evidence="2" id="KW-1185">Reference proteome</keyword>
<dbReference type="Proteomes" id="UP001156627">
    <property type="component" value="Unassembled WGS sequence"/>
</dbReference>
<organism evidence="1 2">
    <name type="scientific">Dyella flagellata</name>
    <dbReference type="NCBI Taxonomy" id="1867833"/>
    <lineage>
        <taxon>Bacteria</taxon>
        <taxon>Pseudomonadati</taxon>
        <taxon>Pseudomonadota</taxon>
        <taxon>Gammaproteobacteria</taxon>
        <taxon>Lysobacterales</taxon>
        <taxon>Rhodanobacteraceae</taxon>
        <taxon>Dyella</taxon>
    </lineage>
</organism>
<reference evidence="2" key="1">
    <citation type="journal article" date="2019" name="Int. J. Syst. Evol. Microbiol.">
        <title>The Global Catalogue of Microorganisms (GCM) 10K type strain sequencing project: providing services to taxonomists for standard genome sequencing and annotation.</title>
        <authorList>
            <consortium name="The Broad Institute Genomics Platform"/>
            <consortium name="The Broad Institute Genome Sequencing Center for Infectious Disease"/>
            <person name="Wu L."/>
            <person name="Ma J."/>
        </authorList>
    </citation>
    <scope>NUCLEOTIDE SEQUENCE [LARGE SCALE GENOMIC DNA]</scope>
    <source>
        <strain evidence="2">NBRC 111981</strain>
    </source>
</reference>
<proteinExistence type="predicted"/>
<name>A0ABQ5XF03_9GAMM</name>
<gene>
    <name evidence="1" type="ORF">GCM10007898_38030</name>
</gene>
<protein>
    <submittedName>
        <fullName evidence="1">Uncharacterized protein</fullName>
    </submittedName>
</protein>